<protein>
    <submittedName>
        <fullName evidence="1">Uncharacterized protein</fullName>
    </submittedName>
</protein>
<proteinExistence type="predicted"/>
<evidence type="ECO:0000313" key="2">
    <source>
        <dbReference type="Proteomes" id="UP000190989"/>
    </source>
</evidence>
<keyword evidence="2" id="KW-1185">Reference proteome</keyword>
<reference evidence="2" key="1">
    <citation type="submission" date="2017-02" db="EMBL/GenBank/DDBJ databases">
        <authorList>
            <person name="Varghese N."/>
            <person name="Submissions S."/>
        </authorList>
    </citation>
    <scope>NUCLEOTIDE SEQUENCE [LARGE SCALE GENOMIC DNA]</scope>
    <source>
        <strain evidence="2">SM117</strain>
    </source>
</reference>
<sequence length="57" mass="6616">MRILRSFKGLFRSHRSHRSSLDIETAVRWRKCPESNQAIGQALCADPVPQIQLNQMH</sequence>
<organism evidence="1 2">
    <name type="scientific">Novosphingobium mathurense</name>
    <dbReference type="NCBI Taxonomy" id="428990"/>
    <lineage>
        <taxon>Bacteria</taxon>
        <taxon>Pseudomonadati</taxon>
        <taxon>Pseudomonadota</taxon>
        <taxon>Alphaproteobacteria</taxon>
        <taxon>Sphingomonadales</taxon>
        <taxon>Sphingomonadaceae</taxon>
        <taxon>Novosphingobium</taxon>
    </lineage>
</organism>
<name>A0A1U6H5T0_9SPHN</name>
<dbReference type="RefSeq" id="WP_156367372.1">
    <property type="nucleotide sequence ID" value="NZ_FVZE01000001.1"/>
</dbReference>
<evidence type="ECO:0000313" key="1">
    <source>
        <dbReference type="EMBL" id="SLJ91096.1"/>
    </source>
</evidence>
<dbReference type="EMBL" id="FVZE01000001">
    <property type="protein sequence ID" value="SLJ91096.1"/>
    <property type="molecule type" value="Genomic_DNA"/>
</dbReference>
<gene>
    <name evidence="1" type="ORF">SAMN06295987_1011318</name>
</gene>
<accession>A0A1U6H5T0</accession>
<dbReference type="Proteomes" id="UP000190989">
    <property type="component" value="Unassembled WGS sequence"/>
</dbReference>
<dbReference type="AlphaFoldDB" id="A0A1U6H5T0"/>